<dbReference type="AlphaFoldDB" id="A0A0N4VPD6"/>
<dbReference type="GO" id="GO:0005634">
    <property type="term" value="C:nucleus"/>
    <property type="evidence" value="ECO:0007669"/>
    <property type="project" value="UniProtKB-SubCell"/>
</dbReference>
<sequence length="97" mass="11674">MRSPIISNSSSSSFPSTSLTSFPLERKLKKPLMEKRRRARMNECLEQLKQLLMNATPHQRSKFEKADILEMTKFNDNHFWMVFRWPHLHVWNLCRIL</sequence>
<reference evidence="8" key="1">
    <citation type="submission" date="2017-02" db="UniProtKB">
        <authorList>
            <consortium name="WormBaseParasite"/>
        </authorList>
    </citation>
    <scope>IDENTIFICATION</scope>
</reference>
<dbReference type="EMBL" id="UXUI01013293">
    <property type="protein sequence ID" value="VDD97281.1"/>
    <property type="molecule type" value="Genomic_DNA"/>
</dbReference>
<reference evidence="6 7" key="2">
    <citation type="submission" date="2018-10" db="EMBL/GenBank/DDBJ databases">
        <authorList>
            <consortium name="Pathogen Informatics"/>
        </authorList>
    </citation>
    <scope>NUCLEOTIDE SEQUENCE [LARGE SCALE GENOMIC DNA]</scope>
</reference>
<dbReference type="OrthoDB" id="6085656at2759"/>
<dbReference type="SUPFAM" id="SSF47459">
    <property type="entry name" value="HLH, helix-loop-helix DNA-binding domain"/>
    <property type="match status" value="1"/>
</dbReference>
<keyword evidence="7" id="KW-1185">Reference proteome</keyword>
<dbReference type="WBParaSite" id="EVEC_0001286501-mRNA-1">
    <property type="protein sequence ID" value="EVEC_0001286501-mRNA-1"/>
    <property type="gene ID" value="EVEC_0001286501"/>
</dbReference>
<dbReference type="SMART" id="SM00353">
    <property type="entry name" value="HLH"/>
    <property type="match status" value="1"/>
</dbReference>
<evidence type="ECO:0000256" key="3">
    <source>
        <dbReference type="ARBA" id="ARBA00023163"/>
    </source>
</evidence>
<dbReference type="PROSITE" id="PS50888">
    <property type="entry name" value="BHLH"/>
    <property type="match status" value="1"/>
</dbReference>
<evidence type="ECO:0000256" key="4">
    <source>
        <dbReference type="ARBA" id="ARBA00023242"/>
    </source>
</evidence>
<dbReference type="InterPro" id="IPR011598">
    <property type="entry name" value="bHLH_dom"/>
</dbReference>
<dbReference type="PANTHER" id="PTHR10985">
    <property type="entry name" value="BASIC HELIX-LOOP-HELIX TRANSCRIPTION FACTOR, HES-RELATED"/>
    <property type="match status" value="1"/>
</dbReference>
<evidence type="ECO:0000313" key="8">
    <source>
        <dbReference type="WBParaSite" id="EVEC_0001286501-mRNA-1"/>
    </source>
</evidence>
<dbReference type="STRING" id="51028.A0A0N4VPD6"/>
<dbReference type="InterPro" id="IPR050370">
    <property type="entry name" value="HES_HEY"/>
</dbReference>
<evidence type="ECO:0000256" key="2">
    <source>
        <dbReference type="ARBA" id="ARBA00023015"/>
    </source>
</evidence>
<comment type="subcellular location">
    <subcellularLocation>
        <location evidence="1">Nucleus</location>
    </subcellularLocation>
</comment>
<keyword evidence="2" id="KW-0805">Transcription regulation</keyword>
<name>A0A0N4VPD6_ENTVE</name>
<dbReference type="CDD" id="cd11410">
    <property type="entry name" value="bHLH_O_HES"/>
    <property type="match status" value="1"/>
</dbReference>
<organism evidence="8">
    <name type="scientific">Enterobius vermicularis</name>
    <name type="common">Human pinworm</name>
    <dbReference type="NCBI Taxonomy" id="51028"/>
    <lineage>
        <taxon>Eukaryota</taxon>
        <taxon>Metazoa</taxon>
        <taxon>Ecdysozoa</taxon>
        <taxon>Nematoda</taxon>
        <taxon>Chromadorea</taxon>
        <taxon>Rhabditida</taxon>
        <taxon>Spirurina</taxon>
        <taxon>Oxyuridomorpha</taxon>
        <taxon>Oxyuroidea</taxon>
        <taxon>Oxyuridae</taxon>
        <taxon>Enterobius</taxon>
    </lineage>
</organism>
<proteinExistence type="predicted"/>
<keyword evidence="3" id="KW-0804">Transcription</keyword>
<gene>
    <name evidence="6" type="ORF">EVEC_LOCUS12032</name>
</gene>
<evidence type="ECO:0000313" key="6">
    <source>
        <dbReference type="EMBL" id="VDD97281.1"/>
    </source>
</evidence>
<dbReference type="Gene3D" id="4.10.280.10">
    <property type="entry name" value="Helix-loop-helix DNA-binding domain"/>
    <property type="match status" value="1"/>
</dbReference>
<keyword evidence="4" id="KW-0539">Nucleus</keyword>
<accession>A0A0N4VPD6</accession>
<evidence type="ECO:0000259" key="5">
    <source>
        <dbReference type="PROSITE" id="PS50888"/>
    </source>
</evidence>
<protein>
    <submittedName>
        <fullName evidence="8">BHLH domain-containing protein</fullName>
    </submittedName>
</protein>
<evidence type="ECO:0000256" key="1">
    <source>
        <dbReference type="ARBA" id="ARBA00004123"/>
    </source>
</evidence>
<dbReference type="Pfam" id="PF00010">
    <property type="entry name" value="HLH"/>
    <property type="match status" value="1"/>
</dbReference>
<dbReference type="Proteomes" id="UP000274131">
    <property type="component" value="Unassembled WGS sequence"/>
</dbReference>
<dbReference type="GO" id="GO:0046983">
    <property type="term" value="F:protein dimerization activity"/>
    <property type="evidence" value="ECO:0007669"/>
    <property type="project" value="InterPro"/>
</dbReference>
<dbReference type="InterPro" id="IPR036638">
    <property type="entry name" value="HLH_DNA-bd_sf"/>
</dbReference>
<evidence type="ECO:0000313" key="7">
    <source>
        <dbReference type="Proteomes" id="UP000274131"/>
    </source>
</evidence>
<feature type="domain" description="BHLH" evidence="5">
    <location>
        <begin position="25"/>
        <end position="79"/>
    </location>
</feature>